<evidence type="ECO:0000259" key="4">
    <source>
        <dbReference type="PROSITE" id="PS01124"/>
    </source>
</evidence>
<dbReference type="InterPro" id="IPR018060">
    <property type="entry name" value="HTH_AraC"/>
</dbReference>
<keyword evidence="2" id="KW-0238">DNA-binding</keyword>
<name>A0ABP9FKY1_9SPHI</name>
<dbReference type="SMART" id="SM00342">
    <property type="entry name" value="HTH_ARAC"/>
    <property type="match status" value="1"/>
</dbReference>
<dbReference type="Proteomes" id="UP001501436">
    <property type="component" value="Unassembled WGS sequence"/>
</dbReference>
<dbReference type="Gene3D" id="2.60.120.10">
    <property type="entry name" value="Jelly Rolls"/>
    <property type="match status" value="1"/>
</dbReference>
<dbReference type="PANTHER" id="PTHR43280">
    <property type="entry name" value="ARAC-FAMILY TRANSCRIPTIONAL REGULATOR"/>
    <property type="match status" value="1"/>
</dbReference>
<comment type="caution">
    <text evidence="5">The sequence shown here is derived from an EMBL/GenBank/DDBJ whole genome shotgun (WGS) entry which is preliminary data.</text>
</comment>
<dbReference type="RefSeq" id="WP_345329497.1">
    <property type="nucleotide sequence ID" value="NZ_BAABJI010000001.1"/>
</dbReference>
<dbReference type="InterPro" id="IPR037923">
    <property type="entry name" value="HTH-like"/>
</dbReference>
<dbReference type="InterPro" id="IPR020449">
    <property type="entry name" value="Tscrpt_reg_AraC-type_HTH"/>
</dbReference>
<protein>
    <submittedName>
        <fullName evidence="5">Helix-turn-helix transcriptional regulator</fullName>
    </submittedName>
</protein>
<feature type="domain" description="HTH araC/xylS-type" evidence="4">
    <location>
        <begin position="189"/>
        <end position="287"/>
    </location>
</feature>
<dbReference type="Pfam" id="PF12833">
    <property type="entry name" value="HTH_18"/>
    <property type="match status" value="1"/>
</dbReference>
<dbReference type="InterPro" id="IPR009057">
    <property type="entry name" value="Homeodomain-like_sf"/>
</dbReference>
<dbReference type="PROSITE" id="PS01124">
    <property type="entry name" value="HTH_ARAC_FAMILY_2"/>
    <property type="match status" value="1"/>
</dbReference>
<keyword evidence="6" id="KW-1185">Reference proteome</keyword>
<evidence type="ECO:0000313" key="5">
    <source>
        <dbReference type="EMBL" id="GAA4906663.1"/>
    </source>
</evidence>
<organism evidence="5 6">
    <name type="scientific">Mucilaginibacter defluvii</name>
    <dbReference type="NCBI Taxonomy" id="1196019"/>
    <lineage>
        <taxon>Bacteria</taxon>
        <taxon>Pseudomonadati</taxon>
        <taxon>Bacteroidota</taxon>
        <taxon>Sphingobacteriia</taxon>
        <taxon>Sphingobacteriales</taxon>
        <taxon>Sphingobacteriaceae</taxon>
        <taxon>Mucilaginibacter</taxon>
    </lineage>
</organism>
<dbReference type="PRINTS" id="PR00032">
    <property type="entry name" value="HTHARAC"/>
</dbReference>
<dbReference type="SUPFAM" id="SSF46689">
    <property type="entry name" value="Homeodomain-like"/>
    <property type="match status" value="1"/>
</dbReference>
<accession>A0ABP9FKY1</accession>
<gene>
    <name evidence="5" type="ORF">GCM10023313_06740</name>
</gene>
<dbReference type="SUPFAM" id="SSF51215">
    <property type="entry name" value="Regulatory protein AraC"/>
    <property type="match status" value="1"/>
</dbReference>
<evidence type="ECO:0000313" key="6">
    <source>
        <dbReference type="Proteomes" id="UP001501436"/>
    </source>
</evidence>
<dbReference type="EMBL" id="BAABJI010000001">
    <property type="protein sequence ID" value="GAA4906663.1"/>
    <property type="molecule type" value="Genomic_DNA"/>
</dbReference>
<dbReference type="Gene3D" id="1.10.10.60">
    <property type="entry name" value="Homeodomain-like"/>
    <property type="match status" value="1"/>
</dbReference>
<sequence length="290" mass="33408">MISGYPIYDICTLSGHQEHDLLADRFAGYLKKHDKLHFPHKHSFYHLVYFTKGGGTHVIDFETYDVKPGQIYFMVPGQVHSWFFEGEIDGYIINFSQAFFTSYLLRPDYLEQLPFLSGNPDDAVLQLTPQTKSTVEALFENVVNEGAGTDRYRFDMIRTAMIRIFTLVAREHKKHAEAATPTYNKTLLANFKRLIEQHYNMLKLPKDYAAMLYITPNHLNALCNDMLGISAGEVIRNRVVLEAKRMLINPKLTVADIGGRLGFADNSYFTRFFKKQAGLTPEEFRKNFKN</sequence>
<evidence type="ECO:0000256" key="2">
    <source>
        <dbReference type="ARBA" id="ARBA00023125"/>
    </source>
</evidence>
<dbReference type="Pfam" id="PF02311">
    <property type="entry name" value="AraC_binding"/>
    <property type="match status" value="1"/>
</dbReference>
<reference evidence="6" key="1">
    <citation type="journal article" date="2019" name="Int. J. Syst. Evol. Microbiol.">
        <title>The Global Catalogue of Microorganisms (GCM) 10K type strain sequencing project: providing services to taxonomists for standard genome sequencing and annotation.</title>
        <authorList>
            <consortium name="The Broad Institute Genomics Platform"/>
            <consortium name="The Broad Institute Genome Sequencing Center for Infectious Disease"/>
            <person name="Wu L."/>
            <person name="Ma J."/>
        </authorList>
    </citation>
    <scope>NUCLEOTIDE SEQUENCE [LARGE SCALE GENOMIC DNA]</scope>
    <source>
        <strain evidence="6">JCM 18283</strain>
    </source>
</reference>
<evidence type="ECO:0000256" key="3">
    <source>
        <dbReference type="ARBA" id="ARBA00023163"/>
    </source>
</evidence>
<dbReference type="PANTHER" id="PTHR43280:SF32">
    <property type="entry name" value="TRANSCRIPTIONAL REGULATORY PROTEIN"/>
    <property type="match status" value="1"/>
</dbReference>
<keyword evidence="3" id="KW-0804">Transcription</keyword>
<evidence type="ECO:0000256" key="1">
    <source>
        <dbReference type="ARBA" id="ARBA00023015"/>
    </source>
</evidence>
<keyword evidence="1" id="KW-0805">Transcription regulation</keyword>
<dbReference type="InterPro" id="IPR014710">
    <property type="entry name" value="RmlC-like_jellyroll"/>
</dbReference>
<proteinExistence type="predicted"/>
<dbReference type="InterPro" id="IPR003313">
    <property type="entry name" value="AraC-bd"/>
</dbReference>